<accession>A0ABQ5T926</accession>
<reference evidence="1" key="1">
    <citation type="journal article" date="2014" name="Int. J. Syst. Evol. Microbiol.">
        <title>Complete genome of a new Firmicutes species belonging to the dominant human colonic microbiota ('Ruminococcus bicirculans') reveals two chromosomes and a selective capacity to utilize plant glucans.</title>
        <authorList>
            <consortium name="NISC Comparative Sequencing Program"/>
            <person name="Wegmann U."/>
            <person name="Louis P."/>
            <person name="Goesmann A."/>
            <person name="Henrissat B."/>
            <person name="Duncan S.H."/>
            <person name="Flint H.J."/>
        </authorList>
    </citation>
    <scope>NUCLEOTIDE SEQUENCE</scope>
    <source>
        <strain evidence="1">VKM B-1499</strain>
    </source>
</reference>
<keyword evidence="2" id="KW-1185">Reference proteome</keyword>
<proteinExistence type="predicted"/>
<evidence type="ECO:0008006" key="3">
    <source>
        <dbReference type="Google" id="ProtNLM"/>
    </source>
</evidence>
<name>A0ABQ5T926_9CAUL</name>
<evidence type="ECO:0000313" key="2">
    <source>
        <dbReference type="Proteomes" id="UP001143509"/>
    </source>
</evidence>
<comment type="caution">
    <text evidence="1">The sequence shown here is derived from an EMBL/GenBank/DDBJ whole genome shotgun (WGS) entry which is preliminary data.</text>
</comment>
<evidence type="ECO:0000313" key="1">
    <source>
        <dbReference type="EMBL" id="GLK49282.1"/>
    </source>
</evidence>
<dbReference type="EMBL" id="BSFD01000006">
    <property type="protein sequence ID" value="GLK49282.1"/>
    <property type="molecule type" value="Genomic_DNA"/>
</dbReference>
<dbReference type="RefSeq" id="WP_271165470.1">
    <property type="nucleotide sequence ID" value="NZ_BSFD01000006.1"/>
</dbReference>
<gene>
    <name evidence="1" type="ORF">GCM10017620_22550</name>
</gene>
<protein>
    <recommendedName>
        <fullName evidence="3">Terminase</fullName>
    </recommendedName>
</protein>
<organism evidence="1 2">
    <name type="scientific">Brevundimonas intermedia</name>
    <dbReference type="NCBI Taxonomy" id="74315"/>
    <lineage>
        <taxon>Bacteria</taxon>
        <taxon>Pseudomonadati</taxon>
        <taxon>Pseudomonadota</taxon>
        <taxon>Alphaproteobacteria</taxon>
        <taxon>Caulobacterales</taxon>
        <taxon>Caulobacteraceae</taxon>
        <taxon>Brevundimonas</taxon>
    </lineage>
</organism>
<dbReference type="Proteomes" id="UP001143509">
    <property type="component" value="Unassembled WGS sequence"/>
</dbReference>
<reference evidence="1" key="2">
    <citation type="submission" date="2023-01" db="EMBL/GenBank/DDBJ databases">
        <authorList>
            <person name="Sun Q."/>
            <person name="Evtushenko L."/>
        </authorList>
    </citation>
    <scope>NUCLEOTIDE SEQUENCE</scope>
    <source>
        <strain evidence="1">VKM B-1499</strain>
    </source>
</reference>
<sequence>MTDEPNTQSDLWLRIRRDFQSGDAAAVVAERYGVSERSVQRHAAAGGWRRQDQRRDPARERLVRRGVVPDFSLPPGGDTELEKTRLAHEKDLFTLLVDPQPAELRRYAFKQACEAAAMRRPAEAASWMRLVVLSQRTGRTLEQEAGPFRDTDHILAAFLEATKAVEAVDALVAATAERASGVSGPQEDAP</sequence>